<dbReference type="AlphaFoldDB" id="A0A7L5BYC2"/>
<evidence type="ECO:0000313" key="2">
    <source>
        <dbReference type="Proteomes" id="UP000503336"/>
    </source>
</evidence>
<organism evidence="1 2">
    <name type="scientific">Pikeienuella piscinae</name>
    <dbReference type="NCBI Taxonomy" id="2748098"/>
    <lineage>
        <taxon>Bacteria</taxon>
        <taxon>Pseudomonadati</taxon>
        <taxon>Pseudomonadota</taxon>
        <taxon>Alphaproteobacteria</taxon>
        <taxon>Rhodobacterales</taxon>
        <taxon>Paracoccaceae</taxon>
        <taxon>Pikeienuella</taxon>
    </lineage>
</organism>
<name>A0A7L5BYC2_9RHOB</name>
<dbReference type="Proteomes" id="UP000503336">
    <property type="component" value="Chromosome"/>
</dbReference>
<dbReference type="EMBL" id="CP049056">
    <property type="protein sequence ID" value="QIE56451.1"/>
    <property type="molecule type" value="Genomic_DNA"/>
</dbReference>
<dbReference type="PANTHER" id="PTHR42830:SF2">
    <property type="entry name" value="OSMC_OHR FAMILY PROTEIN"/>
    <property type="match status" value="1"/>
</dbReference>
<evidence type="ECO:0000313" key="1">
    <source>
        <dbReference type="EMBL" id="QIE56451.1"/>
    </source>
</evidence>
<keyword evidence="2" id="KW-1185">Reference proteome</keyword>
<dbReference type="InterPro" id="IPR052707">
    <property type="entry name" value="OsmC_Ohr_Peroxiredoxin"/>
</dbReference>
<accession>A0A7L5BYC2</accession>
<gene>
    <name evidence="1" type="ORF">G5B40_13865</name>
</gene>
<protein>
    <submittedName>
        <fullName evidence="1">OsmC family peroxiredoxin</fullName>
    </submittedName>
</protein>
<dbReference type="InterPro" id="IPR003718">
    <property type="entry name" value="OsmC/Ohr_fam"/>
</dbReference>
<dbReference type="KEGG" id="hdh:G5B40_13865"/>
<reference evidence="1 2" key="1">
    <citation type="submission" date="2020-02" db="EMBL/GenBank/DDBJ databases">
        <title>complete genome sequence of Rhodobacteraceae bacterium.</title>
        <authorList>
            <person name="Park J."/>
            <person name="Kim Y.-S."/>
            <person name="Kim K.-H."/>
        </authorList>
    </citation>
    <scope>NUCLEOTIDE SEQUENCE [LARGE SCALE GENOMIC DNA]</scope>
    <source>
        <strain evidence="1 2">RR4-56</strain>
    </source>
</reference>
<dbReference type="SUPFAM" id="SSF82784">
    <property type="entry name" value="OsmC-like"/>
    <property type="match status" value="1"/>
</dbReference>
<dbReference type="Gene3D" id="3.30.300.20">
    <property type="match status" value="1"/>
</dbReference>
<dbReference type="InterPro" id="IPR036102">
    <property type="entry name" value="OsmC/Ohrsf"/>
</dbReference>
<dbReference type="Pfam" id="PF02566">
    <property type="entry name" value="OsmC"/>
    <property type="match status" value="1"/>
</dbReference>
<dbReference type="PANTHER" id="PTHR42830">
    <property type="entry name" value="OSMOTICALLY INDUCIBLE FAMILY PROTEIN"/>
    <property type="match status" value="1"/>
</dbReference>
<sequence length="149" mass="15834">MRHEARVKWVLEGDMPSGRYSRAHELHFDGGAVVAGSPSPGIVPAPWSDPAGVDPEEAFVGALAACHMLWFLDLARREGYAATAYEDAASGVMEKNAAGALWVSRVTLRPRVVWSSGPDAAAEAALHEAAHHACFIANSVKTEISIETA</sequence>
<dbReference type="RefSeq" id="WP_165099726.1">
    <property type="nucleotide sequence ID" value="NZ_CP049056.1"/>
</dbReference>
<dbReference type="InterPro" id="IPR015946">
    <property type="entry name" value="KH_dom-like_a/b"/>
</dbReference>
<proteinExistence type="predicted"/>